<dbReference type="Proteomes" id="UP000509302">
    <property type="component" value="Chromosome"/>
</dbReference>
<accession>A0A7H9AP27</accession>
<dbReference type="RefSeq" id="WP_179241488.1">
    <property type="nucleotide sequence ID" value="NZ_CP058595.1"/>
</dbReference>
<keyword evidence="3" id="KW-1185">Reference proteome</keyword>
<name>A0A7H9AP27_9FLAO</name>
<organism evidence="2 3">
    <name type="scientific">Costertonia aggregata</name>
    <dbReference type="NCBI Taxonomy" id="343403"/>
    <lineage>
        <taxon>Bacteria</taxon>
        <taxon>Pseudomonadati</taxon>
        <taxon>Bacteroidota</taxon>
        <taxon>Flavobacteriia</taxon>
        <taxon>Flavobacteriales</taxon>
        <taxon>Flavobacteriaceae</taxon>
        <taxon>Costertonia</taxon>
    </lineage>
</organism>
<feature type="transmembrane region" description="Helical" evidence="1">
    <location>
        <begin position="40"/>
        <end position="61"/>
    </location>
</feature>
<sequence>MNDFEKLRLKWQDQRELNPSKEDFDAVLNRINDIKKKQRITNVVLSATILVLVFFFFYISGYKNSKVTVGLSLMILSLAIRIGIEMRSIYRLKKINVMLEGIRFKEKLMEYYSNRKRVHFFITPVIVLTYILGFRMLLPSFKSSLSSGFYTYIVISSIVILLVLGTFIALQIKKELNKLKSLKATG</sequence>
<dbReference type="EMBL" id="CP058595">
    <property type="protein sequence ID" value="QLG45198.1"/>
    <property type="molecule type" value="Genomic_DNA"/>
</dbReference>
<keyword evidence="1" id="KW-0812">Transmembrane</keyword>
<dbReference type="KEGG" id="cagg:HYG79_07495"/>
<gene>
    <name evidence="2" type="ORF">HYG79_07495</name>
</gene>
<proteinExistence type="predicted"/>
<evidence type="ECO:0000256" key="1">
    <source>
        <dbReference type="SAM" id="Phobius"/>
    </source>
</evidence>
<evidence type="ECO:0008006" key="4">
    <source>
        <dbReference type="Google" id="ProtNLM"/>
    </source>
</evidence>
<feature type="transmembrane region" description="Helical" evidence="1">
    <location>
        <begin position="67"/>
        <end position="84"/>
    </location>
</feature>
<keyword evidence="1" id="KW-0472">Membrane</keyword>
<feature type="transmembrane region" description="Helical" evidence="1">
    <location>
        <begin position="118"/>
        <end position="137"/>
    </location>
</feature>
<evidence type="ECO:0000313" key="2">
    <source>
        <dbReference type="EMBL" id="QLG45198.1"/>
    </source>
</evidence>
<feature type="transmembrane region" description="Helical" evidence="1">
    <location>
        <begin position="149"/>
        <end position="170"/>
    </location>
</feature>
<dbReference type="AlphaFoldDB" id="A0A7H9AP27"/>
<keyword evidence="1" id="KW-1133">Transmembrane helix</keyword>
<reference evidence="2 3" key="1">
    <citation type="journal article" date="2006" name="Int. J. Syst. Evol. Microbiol.">
        <title>Costertonia aggregata gen. nov., sp. nov., a mesophilic marine bacterium of the family Flavobacteriaceae, isolated from a mature biofilm.</title>
        <authorList>
            <person name="Kwon K.K."/>
            <person name="Lee Y.K."/>
            <person name="Lee H.K."/>
        </authorList>
    </citation>
    <scope>NUCLEOTIDE SEQUENCE [LARGE SCALE GENOMIC DNA]</scope>
    <source>
        <strain evidence="2 3">KCCM 42265</strain>
    </source>
</reference>
<protein>
    <recommendedName>
        <fullName evidence="4">DUF3278 domain-containing protein</fullName>
    </recommendedName>
</protein>
<evidence type="ECO:0000313" key="3">
    <source>
        <dbReference type="Proteomes" id="UP000509302"/>
    </source>
</evidence>